<organism evidence="2 3">
    <name type="scientific">Larsenimonas rhizosphaerae</name>
    <dbReference type="NCBI Taxonomy" id="2944682"/>
    <lineage>
        <taxon>Bacteria</taxon>
        <taxon>Pseudomonadati</taxon>
        <taxon>Pseudomonadota</taxon>
        <taxon>Gammaproteobacteria</taxon>
        <taxon>Oceanospirillales</taxon>
        <taxon>Halomonadaceae</taxon>
        <taxon>Larsenimonas</taxon>
    </lineage>
</organism>
<evidence type="ECO:0000313" key="3">
    <source>
        <dbReference type="Proteomes" id="UP001165678"/>
    </source>
</evidence>
<feature type="region of interest" description="Disordered" evidence="1">
    <location>
        <begin position="177"/>
        <end position="246"/>
    </location>
</feature>
<dbReference type="EMBL" id="JAPIVE010000002">
    <property type="protein sequence ID" value="MCX2524391.1"/>
    <property type="molecule type" value="Genomic_DNA"/>
</dbReference>
<dbReference type="AlphaFoldDB" id="A0AA42CUW5"/>
<feature type="region of interest" description="Disordered" evidence="1">
    <location>
        <begin position="94"/>
        <end position="139"/>
    </location>
</feature>
<gene>
    <name evidence="2" type="ORF">OQ287_09065</name>
</gene>
<accession>A0AA42CUW5</accession>
<feature type="compositionally biased region" description="Gly residues" evidence="1">
    <location>
        <begin position="231"/>
        <end position="246"/>
    </location>
</feature>
<feature type="compositionally biased region" description="Low complexity" evidence="1">
    <location>
        <begin position="118"/>
        <end position="131"/>
    </location>
</feature>
<name>A0AA42CUW5_9GAMM</name>
<dbReference type="Proteomes" id="UP001165678">
    <property type="component" value="Unassembled WGS sequence"/>
</dbReference>
<proteinExistence type="predicted"/>
<protein>
    <submittedName>
        <fullName evidence="2">DUF2076 domain-containing protein</fullName>
    </submittedName>
</protein>
<dbReference type="RefSeq" id="WP_265896226.1">
    <property type="nucleotide sequence ID" value="NZ_JAPIVE010000002.1"/>
</dbReference>
<reference evidence="2" key="1">
    <citation type="submission" date="2022-11" db="EMBL/GenBank/DDBJ databases">
        <title>Larsenimonas rhizosphaerae sp. nov., isolated from a tidal mudflat.</title>
        <authorList>
            <person name="Lee S.D."/>
            <person name="Kim I.S."/>
        </authorList>
    </citation>
    <scope>NUCLEOTIDE SEQUENCE</scope>
    <source>
        <strain evidence="2">GH2-1</strain>
    </source>
</reference>
<dbReference type="InterPro" id="IPR018648">
    <property type="entry name" value="DUF2076"/>
</dbReference>
<evidence type="ECO:0000256" key="1">
    <source>
        <dbReference type="SAM" id="MobiDB-lite"/>
    </source>
</evidence>
<dbReference type="Pfam" id="PF09849">
    <property type="entry name" value="DUF2076"/>
    <property type="match status" value="1"/>
</dbReference>
<evidence type="ECO:0000313" key="2">
    <source>
        <dbReference type="EMBL" id="MCX2524391.1"/>
    </source>
</evidence>
<keyword evidence="3" id="KW-1185">Reference proteome</keyword>
<comment type="caution">
    <text evidence="2">The sequence shown here is derived from an EMBL/GenBank/DDBJ whole genome shotgun (WGS) entry which is preliminary data.</text>
</comment>
<sequence>MSNDANRFIDGLFDRLKTAEEKSGERDTDAEQRIQQHVEAQPAAPYYMAQTIIMQEAALKRLQQKVEALEKKQAEQPAGGGGFLAGLFGGGSNADAAPASRSGSGRDRVPGTGGGNAGMAPGFGARNSQPSGYGGSPMGGSRGGGFMSGALQTAAGVAGGLMLGNLMMDMFHDDKPEDVANTLDDNDTGSDMSDPGAEDMGGDMNNDMGQPDFADNGGMDDPSRYDDGGFDDGGGFDDFGGGFDDV</sequence>